<dbReference type="EMBL" id="GEEE01001450">
    <property type="protein sequence ID" value="JAP61775.1"/>
    <property type="molecule type" value="Transcribed_RNA"/>
</dbReference>
<feature type="region of interest" description="Disordered" evidence="5">
    <location>
        <begin position="263"/>
        <end position="364"/>
    </location>
</feature>
<evidence type="ECO:0000256" key="5">
    <source>
        <dbReference type="SAM" id="MobiDB-lite"/>
    </source>
</evidence>
<comment type="similarity">
    <text evidence="1">Belongs to the DNAAF3 family.</text>
</comment>
<evidence type="ECO:0000256" key="1">
    <source>
        <dbReference type="ARBA" id="ARBA00010449"/>
    </source>
</evidence>
<feature type="compositionally biased region" description="Basic and acidic residues" evidence="5">
    <location>
        <begin position="278"/>
        <end position="292"/>
    </location>
</feature>
<sequence length="597" mass="66683">MTHGETCKLKFFIIENNIELVARQTVQIYLLSRPNSELGIQDKTELFLELYGNSLVRDFTESWLEQSAGSFIEFVTNEASLSSFRPLLNYKILKFKERDLLECIFKMWRKKTLKEYNISTYWDSRVRQHLGTRYDAIPNVFDWDCSITLQDRGVKTMESREYGRWRRSGVAFTPRQASYLACNRTLASGRTFSSASGDRNALIGYWGDIICSPYLAFGTDTSQCPELGRFTHGVKLWGGALISEVNVRRLLWQVVHGRPCPRSIATSPYSGTCGTSDANDRESKMGDSKTVEEEQEDEVAAEETVEEQEQKKRHHLDEEQPEEDKTDKGKQNSQEGVDPQRESHVDGEALGSQDGHQDGQSTTCSSLKKLPEISDQVTPAASMTQQNAHANNPIDNNTLPTEDSTVEDTRGSDDLAKAGLLEGDESSKMNALPSAPKTSTEVSREENSDYARNLCEQFEVHFLPTNSFPELSVRMASHFAEPAQKISLIYISCSMLHLLASPDLKPPKEGSPQSSGPEGEFHNAGLVGLTTPHCQLIIESVLYIVDLRPNQVEAYVKRATEMAADVGFKPAVTPDPLKDSHLFFIRGGDDLPESGEG</sequence>
<dbReference type="InterPro" id="IPR039304">
    <property type="entry name" value="DNAAF3"/>
</dbReference>
<dbReference type="Pfam" id="PF14740">
    <property type="entry name" value="DUF4471"/>
    <property type="match status" value="1"/>
</dbReference>
<keyword evidence="3" id="KW-0970">Cilium biogenesis/degradation</keyword>
<keyword evidence="2" id="KW-0963">Cytoplasm</keyword>
<feature type="compositionally biased region" description="Polar residues" evidence="5">
    <location>
        <begin position="264"/>
        <end position="277"/>
    </location>
</feature>
<dbReference type="InterPro" id="IPR028235">
    <property type="entry name" value="DNAAF3_C"/>
</dbReference>
<dbReference type="GO" id="GO:0070286">
    <property type="term" value="P:axonemal dynein complex assembly"/>
    <property type="evidence" value="ECO:0007669"/>
    <property type="project" value="InterPro"/>
</dbReference>
<proteinExistence type="inferred from homology"/>
<feature type="compositionally biased region" description="Basic and acidic residues" evidence="5">
    <location>
        <begin position="315"/>
        <end position="330"/>
    </location>
</feature>
<feature type="compositionally biased region" description="Polar residues" evidence="5">
    <location>
        <begin position="377"/>
        <end position="403"/>
    </location>
</feature>
<evidence type="ECO:0000256" key="3">
    <source>
        <dbReference type="ARBA" id="ARBA00022794"/>
    </source>
</evidence>
<feature type="region of interest" description="Disordered" evidence="5">
    <location>
        <begin position="377"/>
        <end position="444"/>
    </location>
</feature>
<feature type="compositionally biased region" description="Acidic residues" evidence="5">
    <location>
        <begin position="293"/>
        <end position="307"/>
    </location>
</feature>
<name>A0A0V0J9N9_SCHSO</name>
<accession>A0A0V0J9N9</accession>
<evidence type="ECO:0000256" key="2">
    <source>
        <dbReference type="ARBA" id="ARBA00022490"/>
    </source>
</evidence>
<feature type="domain" description="DUF4470" evidence="6">
    <location>
        <begin position="6"/>
        <end position="55"/>
    </location>
</feature>
<gene>
    <name evidence="8" type="primary">DAAF3</name>
    <name evidence="8" type="ORF">TR143601</name>
</gene>
<evidence type="ECO:0000256" key="4">
    <source>
        <dbReference type="ARBA" id="ARBA00024190"/>
    </source>
</evidence>
<dbReference type="PANTHER" id="PTHR22118">
    <property type="entry name" value="DYNEIN ASSEMBLY FACTOR 3, AXONEMAL"/>
    <property type="match status" value="1"/>
</dbReference>
<dbReference type="GO" id="GO:0120293">
    <property type="term" value="C:dynein axonemal particle"/>
    <property type="evidence" value="ECO:0007669"/>
    <property type="project" value="UniProtKB-SubCell"/>
</dbReference>
<reference evidence="8" key="1">
    <citation type="submission" date="2016-01" db="EMBL/GenBank/DDBJ databases">
        <title>Reference transcriptome for the parasite Schistocephalus solidus: insights into the molecular evolution of parasitism.</title>
        <authorList>
            <person name="Hebert F.O."/>
            <person name="Grambauer S."/>
            <person name="Barber I."/>
            <person name="Landry C.R."/>
            <person name="Aubin-Horth N."/>
        </authorList>
    </citation>
    <scope>NUCLEOTIDE SEQUENCE</scope>
</reference>
<feature type="compositionally biased region" description="Basic and acidic residues" evidence="5">
    <location>
        <begin position="338"/>
        <end position="347"/>
    </location>
</feature>
<organism evidence="8">
    <name type="scientific">Schistocephalus solidus</name>
    <name type="common">Tapeworm</name>
    <dbReference type="NCBI Taxonomy" id="70667"/>
    <lineage>
        <taxon>Eukaryota</taxon>
        <taxon>Metazoa</taxon>
        <taxon>Spiralia</taxon>
        <taxon>Lophotrochozoa</taxon>
        <taxon>Platyhelminthes</taxon>
        <taxon>Cestoda</taxon>
        <taxon>Eucestoda</taxon>
        <taxon>Diphyllobothriidea</taxon>
        <taxon>Diphyllobothriidae</taxon>
        <taxon>Schistocephalus</taxon>
    </lineage>
</organism>
<dbReference type="GO" id="GO:0044458">
    <property type="term" value="P:motile cilium assembly"/>
    <property type="evidence" value="ECO:0007669"/>
    <property type="project" value="TreeGrafter"/>
</dbReference>
<feature type="domain" description="Dynein assembly factor 3 C-terminal" evidence="7">
    <location>
        <begin position="88"/>
        <end position="501"/>
    </location>
</feature>
<evidence type="ECO:0000313" key="8">
    <source>
        <dbReference type="EMBL" id="JAP61775.1"/>
    </source>
</evidence>
<evidence type="ECO:0000259" key="6">
    <source>
        <dbReference type="Pfam" id="PF14737"/>
    </source>
</evidence>
<dbReference type="PANTHER" id="PTHR22118:SF14">
    <property type="entry name" value="DYNEIN AXONEMAL ASSEMBLY FACTOR 3"/>
    <property type="match status" value="1"/>
</dbReference>
<feature type="region of interest" description="Disordered" evidence="5">
    <location>
        <begin position="503"/>
        <end position="523"/>
    </location>
</feature>
<feature type="compositionally biased region" description="Basic and acidic residues" evidence="5">
    <location>
        <begin position="407"/>
        <end position="416"/>
    </location>
</feature>
<comment type="subcellular location">
    <subcellularLocation>
        <location evidence="4">Dynein axonemal particle</location>
    </subcellularLocation>
</comment>
<evidence type="ECO:0000259" key="7">
    <source>
        <dbReference type="Pfam" id="PF14740"/>
    </source>
</evidence>
<protein>
    <submittedName>
        <fullName evidence="8">Dynein assembly factor 3</fullName>
    </submittedName>
</protein>
<dbReference type="AlphaFoldDB" id="A0A0V0J9N9"/>
<dbReference type="InterPro" id="IPR027974">
    <property type="entry name" value="DUF4470"/>
</dbReference>
<dbReference type="Pfam" id="PF14737">
    <property type="entry name" value="DUF4470"/>
    <property type="match status" value="1"/>
</dbReference>